<accession>A0A411HP05</accession>
<dbReference type="OrthoDB" id="67198at2"/>
<organism evidence="1 2">
    <name type="scientific">Pseudolysobacter antarcticus</name>
    <dbReference type="NCBI Taxonomy" id="2511995"/>
    <lineage>
        <taxon>Bacteria</taxon>
        <taxon>Pseudomonadati</taxon>
        <taxon>Pseudomonadota</taxon>
        <taxon>Gammaproteobacteria</taxon>
        <taxon>Lysobacterales</taxon>
        <taxon>Rhodanobacteraceae</taxon>
        <taxon>Pseudolysobacter</taxon>
    </lineage>
</organism>
<keyword evidence="2" id="KW-1185">Reference proteome</keyword>
<gene>
    <name evidence="1" type="ORF">ELE36_18610</name>
</gene>
<dbReference type="EMBL" id="CP035704">
    <property type="protein sequence ID" value="QBB72215.1"/>
    <property type="molecule type" value="Genomic_DNA"/>
</dbReference>
<sequence>MSCILRISAPSVEVMLSRMVLKPYRIENGVAHFYVSEAGFDDLAAQVSGAIEFLRANTAELRLMISENGASGVLDFAIEWRDVAVQYDRFPADLVSAAGSLGLALELSHYPAATR</sequence>
<dbReference type="RefSeq" id="WP_129835969.1">
    <property type="nucleotide sequence ID" value="NZ_CP035704.1"/>
</dbReference>
<dbReference type="AlphaFoldDB" id="A0A411HP05"/>
<dbReference type="Proteomes" id="UP000291562">
    <property type="component" value="Chromosome"/>
</dbReference>
<evidence type="ECO:0000313" key="2">
    <source>
        <dbReference type="Proteomes" id="UP000291562"/>
    </source>
</evidence>
<protein>
    <recommendedName>
        <fullName evidence="3">DUF4279 domain-containing protein</fullName>
    </recommendedName>
</protein>
<name>A0A411HP05_9GAMM</name>
<reference evidence="1 2" key="1">
    <citation type="submission" date="2019-01" db="EMBL/GenBank/DDBJ databases">
        <title>Pseudolysobacter antarctica gen. nov., sp. nov., isolated from Fildes Peninsula, Antarctica.</title>
        <authorList>
            <person name="Wei Z."/>
            <person name="Peng F."/>
        </authorList>
    </citation>
    <scope>NUCLEOTIDE SEQUENCE [LARGE SCALE GENOMIC DNA]</scope>
    <source>
        <strain evidence="1 2">AQ6-296</strain>
    </source>
</reference>
<evidence type="ECO:0000313" key="1">
    <source>
        <dbReference type="EMBL" id="QBB72215.1"/>
    </source>
</evidence>
<dbReference type="KEGG" id="xbc:ELE36_18610"/>
<evidence type="ECO:0008006" key="3">
    <source>
        <dbReference type="Google" id="ProtNLM"/>
    </source>
</evidence>
<proteinExistence type="predicted"/>